<dbReference type="EMBL" id="BPQB01000014">
    <property type="protein sequence ID" value="GJE89953.1"/>
    <property type="molecule type" value="Genomic_DNA"/>
</dbReference>
<protein>
    <submittedName>
        <fullName evidence="1">Uncharacterized protein</fullName>
    </submittedName>
</protein>
<gene>
    <name evidence="1" type="ORF">PsYK624_060670</name>
</gene>
<accession>A0A9P3LD46</accession>
<sequence length="233" mass="25683">MIICGLRVSFPSLSFPRPPSRRPSTRVLRSPTTYFCNNRKCTHANPPQAASGRFSCQGTSLFGEPCTGTYRVSSWEARTYERTVRARWAAEDIERRTHFLAQSAKEEALSDVSSASCYEDTSSSSGGSTRSMPGAGAVRECASERRRIRAVLDAWYGGDDACVVAYVKAIGRPWLLARAQKALWLEHVAALAERETALTAWLARVDASCAGEEPWSPPYFMPPLRPTPPANSF</sequence>
<name>A0A9P3LD46_9APHY</name>
<dbReference type="OrthoDB" id="10472596at2759"/>
<keyword evidence="2" id="KW-1185">Reference proteome</keyword>
<evidence type="ECO:0000313" key="2">
    <source>
        <dbReference type="Proteomes" id="UP000703269"/>
    </source>
</evidence>
<comment type="caution">
    <text evidence="1">The sequence shown here is derived from an EMBL/GenBank/DDBJ whole genome shotgun (WGS) entry which is preliminary data.</text>
</comment>
<dbReference type="AlphaFoldDB" id="A0A9P3LD46"/>
<evidence type="ECO:0000313" key="1">
    <source>
        <dbReference type="EMBL" id="GJE89953.1"/>
    </source>
</evidence>
<organism evidence="1 2">
    <name type="scientific">Phanerochaete sordida</name>
    <dbReference type="NCBI Taxonomy" id="48140"/>
    <lineage>
        <taxon>Eukaryota</taxon>
        <taxon>Fungi</taxon>
        <taxon>Dikarya</taxon>
        <taxon>Basidiomycota</taxon>
        <taxon>Agaricomycotina</taxon>
        <taxon>Agaricomycetes</taxon>
        <taxon>Polyporales</taxon>
        <taxon>Phanerochaetaceae</taxon>
        <taxon>Phanerochaete</taxon>
    </lineage>
</organism>
<proteinExistence type="predicted"/>
<reference evidence="1 2" key="1">
    <citation type="submission" date="2021-08" db="EMBL/GenBank/DDBJ databases">
        <title>Draft Genome Sequence of Phanerochaete sordida strain YK-624.</title>
        <authorList>
            <person name="Mori T."/>
            <person name="Dohra H."/>
            <person name="Suzuki T."/>
            <person name="Kawagishi H."/>
            <person name="Hirai H."/>
        </authorList>
    </citation>
    <scope>NUCLEOTIDE SEQUENCE [LARGE SCALE GENOMIC DNA]</scope>
    <source>
        <strain evidence="1 2">YK-624</strain>
    </source>
</reference>
<dbReference type="Proteomes" id="UP000703269">
    <property type="component" value="Unassembled WGS sequence"/>
</dbReference>